<dbReference type="InterPro" id="IPR027417">
    <property type="entry name" value="P-loop_NTPase"/>
</dbReference>
<feature type="compositionally biased region" description="Acidic residues" evidence="1">
    <location>
        <begin position="563"/>
        <end position="581"/>
    </location>
</feature>
<dbReference type="CDD" id="cd00882">
    <property type="entry name" value="Ras_like_GTPase"/>
    <property type="match status" value="2"/>
</dbReference>
<dbReference type="EMBL" id="NHTK01006127">
    <property type="protein sequence ID" value="PPQ63289.1"/>
    <property type="molecule type" value="Genomic_DNA"/>
</dbReference>
<evidence type="ECO:0000313" key="3">
    <source>
        <dbReference type="EMBL" id="PPQ63289.1"/>
    </source>
</evidence>
<dbReference type="InParanoid" id="A0A409VBH2"/>
<dbReference type="GO" id="GO:0030488">
    <property type="term" value="P:tRNA methylation"/>
    <property type="evidence" value="ECO:0007669"/>
    <property type="project" value="TreeGrafter"/>
</dbReference>
<dbReference type="PANTHER" id="PTHR42714">
    <property type="entry name" value="TRNA MODIFICATION GTPASE GTPBP3"/>
    <property type="match status" value="1"/>
</dbReference>
<evidence type="ECO:0000259" key="2">
    <source>
        <dbReference type="Pfam" id="PF01926"/>
    </source>
</evidence>
<protein>
    <recommendedName>
        <fullName evidence="2">G domain-containing protein</fullName>
    </recommendedName>
</protein>
<dbReference type="OrthoDB" id="10387652at2759"/>
<dbReference type="Pfam" id="PF01926">
    <property type="entry name" value="MMR_HSR1"/>
    <property type="match status" value="1"/>
</dbReference>
<comment type="caution">
    <text evidence="3">The sequence shown here is derived from an EMBL/GenBank/DDBJ whole genome shotgun (WGS) entry which is preliminary data.</text>
</comment>
<gene>
    <name evidence="3" type="ORF">CVT24_006814</name>
</gene>
<dbReference type="GO" id="GO:0005525">
    <property type="term" value="F:GTP binding"/>
    <property type="evidence" value="ECO:0007669"/>
    <property type="project" value="InterPro"/>
</dbReference>
<dbReference type="Proteomes" id="UP000284842">
    <property type="component" value="Unassembled WGS sequence"/>
</dbReference>
<dbReference type="GO" id="GO:0005737">
    <property type="term" value="C:cytoplasm"/>
    <property type="evidence" value="ECO:0007669"/>
    <property type="project" value="TreeGrafter"/>
</dbReference>
<dbReference type="GO" id="GO:0002098">
    <property type="term" value="P:tRNA wobble uridine modification"/>
    <property type="evidence" value="ECO:0007669"/>
    <property type="project" value="TreeGrafter"/>
</dbReference>
<evidence type="ECO:0000256" key="1">
    <source>
        <dbReference type="SAM" id="MobiDB-lite"/>
    </source>
</evidence>
<feature type="compositionally biased region" description="Acidic residues" evidence="1">
    <location>
        <begin position="603"/>
        <end position="626"/>
    </location>
</feature>
<organism evidence="3 4">
    <name type="scientific">Panaeolus cyanescens</name>
    <dbReference type="NCBI Taxonomy" id="181874"/>
    <lineage>
        <taxon>Eukaryota</taxon>
        <taxon>Fungi</taxon>
        <taxon>Dikarya</taxon>
        <taxon>Basidiomycota</taxon>
        <taxon>Agaricomycotina</taxon>
        <taxon>Agaricomycetes</taxon>
        <taxon>Agaricomycetidae</taxon>
        <taxon>Agaricales</taxon>
        <taxon>Agaricineae</taxon>
        <taxon>Galeropsidaceae</taxon>
        <taxon>Panaeolus</taxon>
    </lineage>
</organism>
<sequence length="657" mass="72301">MPLLTLRSFGNSQPSLSTVLPSEHQRVVPAISATLPNGDVVSSDDVIIALMGPTGSGKSTFLNTATGASVAIGKDLSSCTSSIVPIRIPLPSDPSRNLILVDTPGFDNSKFSDVGVMKMIAEWLKQTFQQKILLSGIFYFHKISDNRLAGTPLANMRIFEELCGRSAFANVMLITTMWDEVDEMTGLRRQTELCSKFWKKMIQAGSKIQRSMQTPESASSLLNPFLNSCNQRCLLLQDEMVNQKLLLPRTSAGRALAIKLGEEGQRQASMLSQIRQELETGGLDPKSARSLEFDYQKLQNRSDETLVESREFKVPLSALVSDIVRYPFKHHSRVAATLLLHQFQQKKLTSDHILDIRRHIRNNERDPDLVIFVLGPTGSGKSSFINAVVGRRATPVEEDGGLSSVTDRVHTALHPNTHGNYKHATNICFVDVPAFNHSAPAVKDALPAQIRNWLDINVLGKKVDSAIIYMNSLGSNRLNEPFSDHLDDFVDICKDSGHSPIVALLLQTEVGSDSLADQADEPFNTSVQRFARELLSHDDGIGPSALPRAGSAPCACESRQIVGDEDDDDSSSEVEDDEEGAESGGGLTHLLLGNPNGKKDGNLDDDSEEEAEEDEEYIEEPEEEETKEVVTPIENKKRRIEELADDDDTQESKRVKA</sequence>
<feature type="region of interest" description="Disordered" evidence="1">
    <location>
        <begin position="561"/>
        <end position="657"/>
    </location>
</feature>
<dbReference type="STRING" id="181874.A0A409VBH2"/>
<evidence type="ECO:0000313" key="4">
    <source>
        <dbReference type="Proteomes" id="UP000284842"/>
    </source>
</evidence>
<dbReference type="AlphaFoldDB" id="A0A409VBH2"/>
<dbReference type="SUPFAM" id="SSF52540">
    <property type="entry name" value="P-loop containing nucleoside triphosphate hydrolases"/>
    <property type="match status" value="2"/>
</dbReference>
<reference evidence="3 4" key="1">
    <citation type="journal article" date="2018" name="Evol. Lett.">
        <title>Horizontal gene cluster transfer increased hallucinogenic mushroom diversity.</title>
        <authorList>
            <person name="Reynolds H.T."/>
            <person name="Vijayakumar V."/>
            <person name="Gluck-Thaler E."/>
            <person name="Korotkin H.B."/>
            <person name="Matheny P.B."/>
            <person name="Slot J.C."/>
        </authorList>
    </citation>
    <scope>NUCLEOTIDE SEQUENCE [LARGE SCALE GENOMIC DNA]</scope>
    <source>
        <strain evidence="3 4">2629</strain>
    </source>
</reference>
<name>A0A409VBH2_9AGAR</name>
<keyword evidence="4" id="KW-1185">Reference proteome</keyword>
<dbReference type="InterPro" id="IPR006073">
    <property type="entry name" value="GTP-bd"/>
</dbReference>
<dbReference type="Gene3D" id="3.40.50.300">
    <property type="entry name" value="P-loop containing nucleotide triphosphate hydrolases"/>
    <property type="match status" value="2"/>
</dbReference>
<feature type="domain" description="G" evidence="2">
    <location>
        <begin position="48"/>
        <end position="114"/>
    </location>
</feature>
<accession>A0A409VBH2</accession>
<dbReference type="PANTHER" id="PTHR42714:SF2">
    <property type="entry name" value="TRNA MODIFICATION GTPASE GTPBP3, MITOCHONDRIAL"/>
    <property type="match status" value="1"/>
</dbReference>
<proteinExistence type="predicted"/>